<dbReference type="EMBL" id="CP021112">
    <property type="protein sequence ID" value="ARQ02890.1"/>
    <property type="molecule type" value="Genomic_DNA"/>
</dbReference>
<dbReference type="Pfam" id="PF00005">
    <property type="entry name" value="ABC_tran"/>
    <property type="match status" value="1"/>
</dbReference>
<dbReference type="Gene3D" id="3.40.50.300">
    <property type="entry name" value="P-loop containing nucleotide triphosphate hydrolases"/>
    <property type="match status" value="1"/>
</dbReference>
<dbReference type="AlphaFoldDB" id="A0A1W6ZZZ4"/>
<protein>
    <recommendedName>
        <fullName evidence="4">ABC transporter domain-containing protein</fullName>
    </recommendedName>
</protein>
<name>A0A1W6ZZZ4_9HYPH</name>
<dbReference type="FunFam" id="3.40.50.300:FF:000421">
    <property type="entry name" value="Branched-chain amino acid ABC transporter ATP-binding protein"/>
    <property type="match status" value="1"/>
</dbReference>
<evidence type="ECO:0000313" key="5">
    <source>
        <dbReference type="EMBL" id="ARQ02890.1"/>
    </source>
</evidence>
<proteinExistence type="predicted"/>
<gene>
    <name evidence="5" type="ORF">CAK95_10675</name>
</gene>
<keyword evidence="2" id="KW-0547">Nucleotide-binding</keyword>
<dbReference type="InterPro" id="IPR003439">
    <property type="entry name" value="ABC_transporter-like_ATP-bd"/>
</dbReference>
<organism evidence="5 6">
    <name type="scientific">Pseudorhodoplanes sinuspersici</name>
    <dbReference type="NCBI Taxonomy" id="1235591"/>
    <lineage>
        <taxon>Bacteria</taxon>
        <taxon>Pseudomonadati</taxon>
        <taxon>Pseudomonadota</taxon>
        <taxon>Alphaproteobacteria</taxon>
        <taxon>Hyphomicrobiales</taxon>
        <taxon>Pseudorhodoplanes</taxon>
    </lineage>
</organism>
<keyword evidence="3" id="KW-0067">ATP-binding</keyword>
<dbReference type="SMART" id="SM00382">
    <property type="entry name" value="AAA"/>
    <property type="match status" value="1"/>
</dbReference>
<dbReference type="InterPro" id="IPR051120">
    <property type="entry name" value="ABC_AA/LPS_Transport"/>
</dbReference>
<dbReference type="InterPro" id="IPR003593">
    <property type="entry name" value="AAA+_ATPase"/>
</dbReference>
<keyword evidence="1" id="KW-0813">Transport</keyword>
<dbReference type="PROSITE" id="PS50893">
    <property type="entry name" value="ABC_TRANSPORTER_2"/>
    <property type="match status" value="1"/>
</dbReference>
<dbReference type="GO" id="GO:0005524">
    <property type="term" value="F:ATP binding"/>
    <property type="evidence" value="ECO:0007669"/>
    <property type="project" value="UniProtKB-KW"/>
</dbReference>
<evidence type="ECO:0000256" key="3">
    <source>
        <dbReference type="ARBA" id="ARBA00022840"/>
    </source>
</evidence>
<dbReference type="InterPro" id="IPR032823">
    <property type="entry name" value="BCA_ABC_TP_C"/>
</dbReference>
<dbReference type="OrthoDB" id="9806149at2"/>
<evidence type="ECO:0000259" key="4">
    <source>
        <dbReference type="PROSITE" id="PS50893"/>
    </source>
</evidence>
<evidence type="ECO:0000256" key="1">
    <source>
        <dbReference type="ARBA" id="ARBA00022448"/>
    </source>
</evidence>
<feature type="domain" description="ABC transporter" evidence="4">
    <location>
        <begin position="6"/>
        <end position="248"/>
    </location>
</feature>
<keyword evidence="6" id="KW-1185">Reference proteome</keyword>
<dbReference type="Pfam" id="PF12399">
    <property type="entry name" value="BCA_ABC_TP_C"/>
    <property type="match status" value="1"/>
</dbReference>
<dbReference type="PANTHER" id="PTHR45772">
    <property type="entry name" value="CONSERVED COMPONENT OF ABC TRANSPORTER FOR NATURAL AMINO ACIDS-RELATED"/>
    <property type="match status" value="1"/>
</dbReference>
<dbReference type="KEGG" id="psin:CAK95_10675"/>
<accession>A0A1W6ZZZ4</accession>
<dbReference type="InterPro" id="IPR027417">
    <property type="entry name" value="P-loop_NTPase"/>
</dbReference>
<evidence type="ECO:0000313" key="6">
    <source>
        <dbReference type="Proteomes" id="UP000194137"/>
    </source>
</evidence>
<dbReference type="STRING" id="1235591.CAK95_10675"/>
<dbReference type="SUPFAM" id="SSF52540">
    <property type="entry name" value="P-loop containing nucleoside triphosphate hydrolases"/>
    <property type="match status" value="1"/>
</dbReference>
<sequence length="250" mass="27566">MPEPLLQLTNVTRSFGGIRALNDVSCDIPKGRVVGIIGPNGAGKTTIFNVITGAYQASAGDVYFEGQQITSLLPYQIARTGIARTFQNIRLFAGMTVWEHLLVAQPHTDATWRRLLPTRWADPAAREKAEKALVTFGLENVRDRIAQSLPYGIQRKVEMARALTAGPKLLLLDEPVAGMNHDEAHELRLLLIELCKDGLTILLIEHDMTFVMNLCHYLYVLDFGQMIAKGDPASVRTNPAVLDAYLGGED</sequence>
<dbReference type="CDD" id="cd03219">
    <property type="entry name" value="ABC_Mj1267_LivG_branched"/>
    <property type="match status" value="1"/>
</dbReference>
<dbReference type="GO" id="GO:0016887">
    <property type="term" value="F:ATP hydrolysis activity"/>
    <property type="evidence" value="ECO:0007669"/>
    <property type="project" value="InterPro"/>
</dbReference>
<dbReference type="Proteomes" id="UP000194137">
    <property type="component" value="Chromosome"/>
</dbReference>
<evidence type="ECO:0000256" key="2">
    <source>
        <dbReference type="ARBA" id="ARBA00022741"/>
    </source>
</evidence>
<dbReference type="GO" id="GO:0005886">
    <property type="term" value="C:plasma membrane"/>
    <property type="evidence" value="ECO:0007669"/>
    <property type="project" value="TreeGrafter"/>
</dbReference>
<reference evidence="5 6" key="1">
    <citation type="submission" date="2017-05" db="EMBL/GenBank/DDBJ databases">
        <title>Full genome sequence of Pseudorhodoplanes sinuspersici.</title>
        <authorList>
            <person name="Dastgheib S.M.M."/>
            <person name="Shavandi M."/>
            <person name="Tirandaz H."/>
        </authorList>
    </citation>
    <scope>NUCLEOTIDE SEQUENCE [LARGE SCALE GENOMIC DNA]</scope>
    <source>
        <strain evidence="5 6">RIPI110</strain>
    </source>
</reference>